<reference evidence="2" key="2">
    <citation type="submission" date="2021-09" db="EMBL/GenBank/DDBJ databases">
        <authorList>
            <person name="Gilroy R."/>
        </authorList>
    </citation>
    <scope>NUCLEOTIDE SEQUENCE</scope>
    <source>
        <strain evidence="2">ChiGjej2B2-19336</strain>
    </source>
</reference>
<proteinExistence type="predicted"/>
<organism evidence="2 3">
    <name type="scientific">Mailhella massiliensis</name>
    <dbReference type="NCBI Taxonomy" id="1903261"/>
    <lineage>
        <taxon>Bacteria</taxon>
        <taxon>Pseudomonadati</taxon>
        <taxon>Thermodesulfobacteriota</taxon>
        <taxon>Desulfovibrionia</taxon>
        <taxon>Desulfovibrionales</taxon>
        <taxon>Desulfovibrionaceae</taxon>
        <taxon>Mailhella</taxon>
    </lineage>
</organism>
<feature type="transmembrane region" description="Helical" evidence="1">
    <location>
        <begin position="6"/>
        <end position="25"/>
    </location>
</feature>
<dbReference type="Proteomes" id="UP000698963">
    <property type="component" value="Unassembled WGS sequence"/>
</dbReference>
<dbReference type="AlphaFoldDB" id="A0A921DSB1"/>
<keyword evidence="1" id="KW-0812">Transmembrane</keyword>
<keyword evidence="1" id="KW-0472">Membrane</keyword>
<accession>A0A921DSB1</accession>
<comment type="caution">
    <text evidence="2">The sequence shown here is derived from an EMBL/GenBank/DDBJ whole genome shotgun (WGS) entry which is preliminary data.</text>
</comment>
<dbReference type="EMBL" id="DYZA01000200">
    <property type="protein sequence ID" value="HJD97941.1"/>
    <property type="molecule type" value="Genomic_DNA"/>
</dbReference>
<sequence length="82" mass="8735">MNENLKYGLFFLGGVALGAVGAVAVSRGKLDLRPFATELMSRGLDAKDALLAKAETVRENMEDMVAEAHAVSEQRKAKAGEV</sequence>
<protein>
    <submittedName>
        <fullName evidence="2">DUF6110 family protein</fullName>
    </submittedName>
</protein>
<name>A0A921DSB1_9BACT</name>
<reference evidence="2" key="1">
    <citation type="journal article" date="2021" name="PeerJ">
        <title>Extensive microbial diversity within the chicken gut microbiome revealed by metagenomics and culture.</title>
        <authorList>
            <person name="Gilroy R."/>
            <person name="Ravi A."/>
            <person name="Getino M."/>
            <person name="Pursley I."/>
            <person name="Horton D.L."/>
            <person name="Alikhan N.F."/>
            <person name="Baker D."/>
            <person name="Gharbi K."/>
            <person name="Hall N."/>
            <person name="Watson M."/>
            <person name="Adriaenssens E.M."/>
            <person name="Foster-Nyarko E."/>
            <person name="Jarju S."/>
            <person name="Secka A."/>
            <person name="Antonio M."/>
            <person name="Oren A."/>
            <person name="Chaudhuri R.R."/>
            <person name="La Ragione R."/>
            <person name="Hildebrand F."/>
            <person name="Pallen M.J."/>
        </authorList>
    </citation>
    <scope>NUCLEOTIDE SEQUENCE</scope>
    <source>
        <strain evidence="2">ChiGjej2B2-19336</strain>
    </source>
</reference>
<keyword evidence="1" id="KW-1133">Transmembrane helix</keyword>
<evidence type="ECO:0000313" key="2">
    <source>
        <dbReference type="EMBL" id="HJD97941.1"/>
    </source>
</evidence>
<dbReference type="RefSeq" id="WP_304123129.1">
    <property type="nucleotide sequence ID" value="NZ_DYZA01000200.1"/>
</dbReference>
<evidence type="ECO:0000256" key="1">
    <source>
        <dbReference type="SAM" id="Phobius"/>
    </source>
</evidence>
<gene>
    <name evidence="2" type="ORF">K8W16_09895</name>
</gene>
<evidence type="ECO:0000313" key="3">
    <source>
        <dbReference type="Proteomes" id="UP000698963"/>
    </source>
</evidence>